<dbReference type="Proteomes" id="UP000679950">
    <property type="component" value="Unassembled WGS sequence"/>
</dbReference>
<sequence>MEPLLNGAGTLWIQHKGLRIQVTYHIYKQHTEAFASYYYWEEESIDGMGDHPKPKQAIIEAIENLMEEMAAVGMEIWTTTRPSTDQKVKFVMIPEEIR</sequence>
<accession>A0ABQ4KHW3</accession>
<protein>
    <submittedName>
        <fullName evidence="1">Uncharacterized protein</fullName>
    </submittedName>
</protein>
<reference evidence="1 2" key="1">
    <citation type="submission" date="2021-03" db="EMBL/GenBank/DDBJ databases">
        <title>Antimicrobial resistance genes in bacteria isolated from Japanese honey, and their potential for conferring macrolide and lincosamide resistance in the American foulbrood pathogen Paenibacillus larvae.</title>
        <authorList>
            <person name="Okamoto M."/>
            <person name="Kumagai M."/>
            <person name="Kanamori H."/>
            <person name="Takamatsu D."/>
        </authorList>
    </citation>
    <scope>NUCLEOTIDE SEQUENCE [LARGE SCALE GENOMIC DNA]</scope>
    <source>
        <strain evidence="1 2">J8TS2</strain>
    </source>
</reference>
<evidence type="ECO:0000313" key="2">
    <source>
        <dbReference type="Proteomes" id="UP000679950"/>
    </source>
</evidence>
<dbReference type="RefSeq" id="WP_212965921.1">
    <property type="nucleotide sequence ID" value="NZ_BORB01000009.1"/>
</dbReference>
<gene>
    <name evidence="1" type="ORF">J8TS2_13900</name>
</gene>
<keyword evidence="2" id="KW-1185">Reference proteome</keyword>
<organism evidence="1 2">
    <name type="scientific">Lederbergia ruris</name>
    <dbReference type="NCBI Taxonomy" id="217495"/>
    <lineage>
        <taxon>Bacteria</taxon>
        <taxon>Bacillati</taxon>
        <taxon>Bacillota</taxon>
        <taxon>Bacilli</taxon>
        <taxon>Bacillales</taxon>
        <taxon>Bacillaceae</taxon>
        <taxon>Lederbergia</taxon>
    </lineage>
</organism>
<evidence type="ECO:0000313" key="1">
    <source>
        <dbReference type="EMBL" id="GIN57071.1"/>
    </source>
</evidence>
<proteinExistence type="predicted"/>
<dbReference type="EMBL" id="BORB01000009">
    <property type="protein sequence ID" value="GIN57071.1"/>
    <property type="molecule type" value="Genomic_DNA"/>
</dbReference>
<name>A0ABQ4KHW3_9BACI</name>
<comment type="caution">
    <text evidence="1">The sequence shown here is derived from an EMBL/GenBank/DDBJ whole genome shotgun (WGS) entry which is preliminary data.</text>
</comment>